<evidence type="ECO:0000256" key="1">
    <source>
        <dbReference type="SAM" id="MobiDB-lite"/>
    </source>
</evidence>
<dbReference type="EMBL" id="QJSP01000005">
    <property type="protein sequence ID" value="PYE17943.1"/>
    <property type="molecule type" value="Genomic_DNA"/>
</dbReference>
<protein>
    <submittedName>
        <fullName evidence="2">Uncharacterized protein</fullName>
    </submittedName>
</protein>
<reference evidence="2 3" key="1">
    <citation type="submission" date="2018-06" db="EMBL/GenBank/DDBJ databases">
        <title>Genomic Encyclopedia of Type Strains, Phase IV (KMG-IV): sequencing the most valuable type-strain genomes for metagenomic binning, comparative biology and taxonomic classification.</title>
        <authorList>
            <person name="Goeker M."/>
        </authorList>
    </citation>
    <scope>NUCLEOTIDE SEQUENCE [LARGE SCALE GENOMIC DNA]</scope>
    <source>
        <strain evidence="2 3">DSM 45521</strain>
    </source>
</reference>
<dbReference type="Proteomes" id="UP000247591">
    <property type="component" value="Unassembled WGS sequence"/>
</dbReference>
<evidence type="ECO:0000313" key="3">
    <source>
        <dbReference type="Proteomes" id="UP000247591"/>
    </source>
</evidence>
<accession>A0A318RWZ2</accession>
<evidence type="ECO:0000313" key="2">
    <source>
        <dbReference type="EMBL" id="PYE17943.1"/>
    </source>
</evidence>
<sequence length="439" mass="48055">MATLPRCRNVTHVSLEISEQHRKALAELGQFSLLDAIVGRRSRRFPVGGSIPDGPLAYESTEPSRSITEVERALIISVLAGVTGWNFGITRHPGYAPNVPNYPGSAGGRTFPSAAAFHTSQLFFTDDSGTYFFGSRDAAPQRELTAEPADIESWISSTADSYRQLSSDRLVLPREEPYMEGHNTWIANWPGSLLAFPVADLSEHLVANLNFFAANGYVIYDDVHDNPVPGIEKFSSLTHFDDPVPLSFVEQYTLAEASAELATATNTGVLLLQGLGLGGWTFDGLDRLSVLGASGDPKAPGLGFSYDTDDRWAFPNATGLEGVFETLVPPFVDSVADGVQKYYQRKFGPGGPGHPDTPGPWSDTPKVRSEYLPAQNLQELVTVQAEYIYKRFGKLPGTVPTVHVLMYLQAQNLDRGFYDHKFGPGAYLPSHTRHDEVWS</sequence>
<gene>
    <name evidence="2" type="ORF">DFR67_10588</name>
</gene>
<keyword evidence="3" id="KW-1185">Reference proteome</keyword>
<name>A0A318RWZ2_WILLI</name>
<dbReference type="AlphaFoldDB" id="A0A318RWZ2"/>
<proteinExistence type="predicted"/>
<organism evidence="2 3">
    <name type="scientific">Williamsia limnetica</name>
    <dbReference type="NCBI Taxonomy" id="882452"/>
    <lineage>
        <taxon>Bacteria</taxon>
        <taxon>Bacillati</taxon>
        <taxon>Actinomycetota</taxon>
        <taxon>Actinomycetes</taxon>
        <taxon>Mycobacteriales</taxon>
        <taxon>Nocardiaceae</taxon>
        <taxon>Williamsia</taxon>
    </lineage>
</organism>
<comment type="caution">
    <text evidence="2">The sequence shown here is derived from an EMBL/GenBank/DDBJ whole genome shotgun (WGS) entry which is preliminary data.</text>
</comment>
<feature type="region of interest" description="Disordered" evidence="1">
    <location>
        <begin position="346"/>
        <end position="366"/>
    </location>
</feature>